<comment type="caution">
    <text evidence="3">The sequence shown here is derived from an EMBL/GenBank/DDBJ whole genome shotgun (WGS) entry which is preliminary data.</text>
</comment>
<protein>
    <recommendedName>
        <fullName evidence="5">Peptidase inhibitor I78 family protein</fullName>
    </recommendedName>
</protein>
<reference evidence="3 4" key="1">
    <citation type="submission" date="2021-08" db="EMBL/GenBank/DDBJ databases">
        <title>Comparative Genomics Analysis of the Genus Qipengyuania Reveals Extensive Genetic Diversity and Metabolic Versatility, Including the Description of Fifteen Novel Species.</title>
        <authorList>
            <person name="Liu Y."/>
        </authorList>
    </citation>
    <scope>NUCLEOTIDE SEQUENCE [LARGE SCALE GENOMIC DNA]</scope>
    <source>
        <strain evidence="3 4">GH25</strain>
    </source>
</reference>
<accession>A0ABS7JIJ9</accession>
<dbReference type="PANTHER" id="PTHR39600">
    <property type="entry name" value="PEPTIDASE INHIBITOR I78 FAMILY PROTEIN"/>
    <property type="match status" value="1"/>
</dbReference>
<gene>
    <name evidence="3" type="ORF">K3177_09445</name>
</gene>
<evidence type="ECO:0000313" key="3">
    <source>
        <dbReference type="EMBL" id="MBX7488739.1"/>
    </source>
</evidence>
<dbReference type="InterPro" id="IPR021719">
    <property type="entry name" value="Prot_inh_I78"/>
</dbReference>
<feature type="chain" id="PRO_5045644417" description="Peptidase inhibitor I78 family protein" evidence="2">
    <location>
        <begin position="18"/>
        <end position="100"/>
    </location>
</feature>
<dbReference type="PANTHER" id="PTHR39600:SF1">
    <property type="entry name" value="PEPTIDASE INHIBITOR I78 FAMILY PROTEIN"/>
    <property type="match status" value="1"/>
</dbReference>
<proteinExistence type="predicted"/>
<name>A0ABS7JIJ9_9SPHN</name>
<evidence type="ECO:0000256" key="1">
    <source>
        <dbReference type="SAM" id="MobiDB-lite"/>
    </source>
</evidence>
<organism evidence="3 4">
    <name type="scientific">Qipengyuania pacifica</name>
    <dbReference type="NCBI Taxonomy" id="2860199"/>
    <lineage>
        <taxon>Bacteria</taxon>
        <taxon>Pseudomonadati</taxon>
        <taxon>Pseudomonadota</taxon>
        <taxon>Alphaproteobacteria</taxon>
        <taxon>Sphingomonadales</taxon>
        <taxon>Erythrobacteraceae</taxon>
        <taxon>Qipengyuania</taxon>
    </lineage>
</organism>
<keyword evidence="4" id="KW-1185">Reference proteome</keyword>
<feature type="signal peptide" evidence="2">
    <location>
        <begin position="1"/>
        <end position="17"/>
    </location>
</feature>
<dbReference type="Proteomes" id="UP000776651">
    <property type="component" value="Unassembled WGS sequence"/>
</dbReference>
<dbReference type="RefSeq" id="WP_103022385.1">
    <property type="nucleotide sequence ID" value="NZ_JAHWXO010000006.1"/>
</dbReference>
<dbReference type="Gene3D" id="3.30.10.10">
    <property type="entry name" value="Trypsin Inhibitor V, subunit A"/>
    <property type="match status" value="1"/>
</dbReference>
<sequence length="100" mass="10532">MRILTLGLMAVPLAACATTPAPDTPADQPPPMAGACNADAAQSHVGSTVSAAIGATIQKESGARSLRWGPPNSAWTMDYREDRVNVRYDDEMKITEITCG</sequence>
<evidence type="ECO:0008006" key="5">
    <source>
        <dbReference type="Google" id="ProtNLM"/>
    </source>
</evidence>
<feature type="region of interest" description="Disordered" evidence="1">
    <location>
        <begin position="19"/>
        <end position="38"/>
    </location>
</feature>
<dbReference type="EMBL" id="JAIGNQ010000002">
    <property type="protein sequence ID" value="MBX7488739.1"/>
    <property type="molecule type" value="Genomic_DNA"/>
</dbReference>
<keyword evidence="2" id="KW-0732">Signal</keyword>
<dbReference type="Pfam" id="PF11720">
    <property type="entry name" value="Inhibitor_I78"/>
    <property type="match status" value="1"/>
</dbReference>
<evidence type="ECO:0000256" key="2">
    <source>
        <dbReference type="SAM" id="SignalP"/>
    </source>
</evidence>
<evidence type="ECO:0000313" key="4">
    <source>
        <dbReference type="Proteomes" id="UP000776651"/>
    </source>
</evidence>